<comment type="caution">
    <text evidence="10">The sequence shown here is derived from an EMBL/GenBank/DDBJ whole genome shotgun (WGS) entry which is preliminary data.</text>
</comment>
<evidence type="ECO:0000256" key="6">
    <source>
        <dbReference type="ARBA" id="ARBA00022927"/>
    </source>
</evidence>
<keyword evidence="6" id="KW-0653">Protein transport</keyword>
<sequence>MDSLLINLNFFVKLKLHLLVFIINNFIFYQIKTEPFLSIFNSSNCLCKQQNLLDLSINELLKITKSRRLSQIPPKFSIEQFEFVGNTVFSDEDLTKLVEEFTKQDITFSQLLQVEAKINANYLQAGYINSFAVIPANQNIQNGIVKIQIIEGGIEDIRVTGTQRLAKEYIINRLKIAASRPFNTKNLLKSLQLLQLNPLIKNITANLTSGTRREESLLEVAIIENDSFTITTFIDNSRAPSVGTWRRGIKISQGNLSGLGDSLNMAYTNTDGSNALDFSYTIPFNPQNGTIQLASGFTRTRVTEPPFDRLDITGDSSYYEISFSHPLLQSANEELGFGITASHQQSKTKLFAEGFPLSRGANDNGETRISAIRLFQNWTKRNPTEVLGLYSQLNLGVGLFDATTNNELPDSHFISWRGQGQYVRSLNRERDMLFVFRADWQLATESLVPLEQFSIGGLSTVRGYRQDALLTDNGILMKTELHFPVLRVSDVKGVLSITPFLDFGIGWNSDNVKLNTNTLIGSGLGLQWQMGEQLKARIDWGIPLTNLKSQDRTLQENGLYFSLESRL</sequence>
<dbReference type="InterPro" id="IPR034746">
    <property type="entry name" value="POTRA"/>
</dbReference>
<dbReference type="Gene3D" id="2.40.160.50">
    <property type="entry name" value="membrane protein fhac: a member of the omp85/tpsb transporter family"/>
    <property type="match status" value="1"/>
</dbReference>
<evidence type="ECO:0000256" key="2">
    <source>
        <dbReference type="ARBA" id="ARBA00009055"/>
    </source>
</evidence>
<dbReference type="OrthoDB" id="596066at2"/>
<dbReference type="Pfam" id="PF08479">
    <property type="entry name" value="POTRA_2"/>
    <property type="match status" value="1"/>
</dbReference>
<dbReference type="GO" id="GO:0008320">
    <property type="term" value="F:protein transmembrane transporter activity"/>
    <property type="evidence" value="ECO:0007669"/>
    <property type="project" value="TreeGrafter"/>
</dbReference>
<dbReference type="GO" id="GO:0009279">
    <property type="term" value="C:cell outer membrane"/>
    <property type="evidence" value="ECO:0007669"/>
    <property type="project" value="UniProtKB-SubCell"/>
</dbReference>
<proteinExistence type="inferred from homology"/>
<keyword evidence="8" id="KW-0998">Cell outer membrane</keyword>
<evidence type="ECO:0000256" key="5">
    <source>
        <dbReference type="ARBA" id="ARBA00022692"/>
    </source>
</evidence>
<evidence type="ECO:0000256" key="3">
    <source>
        <dbReference type="ARBA" id="ARBA00022448"/>
    </source>
</evidence>
<comment type="similarity">
    <text evidence="2">Belongs to the TPS (TC 1.B.20) family.</text>
</comment>
<keyword evidence="7" id="KW-0472">Membrane</keyword>
<dbReference type="Pfam" id="PF03865">
    <property type="entry name" value="ShlB"/>
    <property type="match status" value="1"/>
</dbReference>
<dbReference type="InterPro" id="IPR013686">
    <property type="entry name" value="Polypept-transport_assoc_ShlB"/>
</dbReference>
<dbReference type="InterPro" id="IPR005565">
    <property type="entry name" value="Hemolysn_activator_HlyB_C"/>
</dbReference>
<name>A0A166KUK5_NODSP</name>
<evidence type="ECO:0000256" key="1">
    <source>
        <dbReference type="ARBA" id="ARBA00004442"/>
    </source>
</evidence>
<evidence type="ECO:0000259" key="9">
    <source>
        <dbReference type="PROSITE" id="PS51779"/>
    </source>
</evidence>
<dbReference type="InterPro" id="IPR051544">
    <property type="entry name" value="TPS_OM_transporter"/>
</dbReference>
<dbReference type="PANTHER" id="PTHR34597">
    <property type="entry name" value="SLR1661 PROTEIN"/>
    <property type="match status" value="1"/>
</dbReference>
<evidence type="ECO:0000256" key="4">
    <source>
        <dbReference type="ARBA" id="ARBA00022452"/>
    </source>
</evidence>
<gene>
    <name evidence="10" type="ORF">A2T98_01490</name>
</gene>
<accession>A0A166KUK5</accession>
<evidence type="ECO:0000256" key="8">
    <source>
        <dbReference type="ARBA" id="ARBA00023237"/>
    </source>
</evidence>
<dbReference type="RefSeq" id="WP_063871258.1">
    <property type="nucleotide sequence ID" value="NZ_CAWMRI010000015.1"/>
</dbReference>
<dbReference type="PROSITE" id="PS51779">
    <property type="entry name" value="POTRA"/>
    <property type="match status" value="1"/>
</dbReference>
<protein>
    <recommendedName>
        <fullName evidence="9">POTRA domain-containing protein</fullName>
    </recommendedName>
</protein>
<evidence type="ECO:0000313" key="10">
    <source>
        <dbReference type="EMBL" id="KZL51561.1"/>
    </source>
</evidence>
<dbReference type="AlphaFoldDB" id="A0A166KUK5"/>
<evidence type="ECO:0000313" key="11">
    <source>
        <dbReference type="Proteomes" id="UP000076555"/>
    </source>
</evidence>
<keyword evidence="4" id="KW-1134">Transmembrane beta strand</keyword>
<comment type="subcellular location">
    <subcellularLocation>
        <location evidence="1">Cell outer membrane</location>
    </subcellularLocation>
</comment>
<dbReference type="Proteomes" id="UP000076555">
    <property type="component" value="Unassembled WGS sequence"/>
</dbReference>
<dbReference type="EMBL" id="LWAJ01000015">
    <property type="protein sequence ID" value="KZL51561.1"/>
    <property type="molecule type" value="Genomic_DNA"/>
</dbReference>
<reference evidence="10 11" key="1">
    <citation type="submission" date="2016-04" db="EMBL/GenBank/DDBJ databases">
        <title>Draft Genome Assembly of the Bloom-forming Cyanobacterium Nodularia spumigena Strain CENA596 in Shrimp Production Ponds.</title>
        <authorList>
            <person name="Popin R.V."/>
            <person name="Rigonato J."/>
            <person name="Abreu V.A."/>
            <person name="Andreote A.P."/>
            <person name="Silveira S.B."/>
            <person name="Odebrecht C."/>
            <person name="Fiore M.F."/>
        </authorList>
    </citation>
    <scope>NUCLEOTIDE SEQUENCE [LARGE SCALE GENOMIC DNA]</scope>
    <source>
        <strain evidence="10 11">CENA596</strain>
    </source>
</reference>
<keyword evidence="3" id="KW-0813">Transport</keyword>
<dbReference type="Gene3D" id="3.10.20.310">
    <property type="entry name" value="membrane protein fhac"/>
    <property type="match status" value="1"/>
</dbReference>
<dbReference type="GO" id="GO:0098046">
    <property type="term" value="C:type V protein secretion system complex"/>
    <property type="evidence" value="ECO:0007669"/>
    <property type="project" value="TreeGrafter"/>
</dbReference>
<keyword evidence="5" id="KW-0812">Transmembrane</keyword>
<dbReference type="PANTHER" id="PTHR34597:SF1">
    <property type="entry name" value="HEME_HEMOPEXIN TRANSPORTER PROTEIN HUXB"/>
    <property type="match status" value="1"/>
</dbReference>
<dbReference type="GO" id="GO:0046819">
    <property type="term" value="P:protein secretion by the type V secretion system"/>
    <property type="evidence" value="ECO:0007669"/>
    <property type="project" value="TreeGrafter"/>
</dbReference>
<feature type="domain" description="POTRA" evidence="9">
    <location>
        <begin position="76"/>
        <end position="152"/>
    </location>
</feature>
<organism evidence="10 11">
    <name type="scientific">Nodularia spumigena CENA596</name>
    <dbReference type="NCBI Taxonomy" id="1819295"/>
    <lineage>
        <taxon>Bacteria</taxon>
        <taxon>Bacillati</taxon>
        <taxon>Cyanobacteriota</taxon>
        <taxon>Cyanophyceae</taxon>
        <taxon>Nostocales</taxon>
        <taxon>Nodulariaceae</taxon>
        <taxon>Nodularia</taxon>
    </lineage>
</organism>
<evidence type="ECO:0000256" key="7">
    <source>
        <dbReference type="ARBA" id="ARBA00023136"/>
    </source>
</evidence>